<keyword evidence="1" id="KW-0812">Transmembrane</keyword>
<evidence type="ECO:0000313" key="4">
    <source>
        <dbReference type="Proteomes" id="UP000789739"/>
    </source>
</evidence>
<accession>A0A9N9GX46</accession>
<protein>
    <submittedName>
        <fullName evidence="3">5741_t:CDS:1</fullName>
    </submittedName>
</protein>
<proteinExistence type="predicted"/>
<keyword evidence="1" id="KW-0472">Membrane</keyword>
<comment type="caution">
    <text evidence="3">The sequence shown here is derived from an EMBL/GenBank/DDBJ whole genome shotgun (WGS) entry which is preliminary data.</text>
</comment>
<reference evidence="3" key="1">
    <citation type="submission" date="2021-06" db="EMBL/GenBank/DDBJ databases">
        <authorList>
            <person name="Kallberg Y."/>
            <person name="Tangrot J."/>
            <person name="Rosling A."/>
        </authorList>
    </citation>
    <scope>NUCLEOTIDE SEQUENCE</scope>
    <source>
        <strain evidence="3">BR232B</strain>
    </source>
</reference>
<dbReference type="OrthoDB" id="5573191at2759"/>
<organism evidence="3 4">
    <name type="scientific">Paraglomus brasilianum</name>
    <dbReference type="NCBI Taxonomy" id="144538"/>
    <lineage>
        <taxon>Eukaryota</taxon>
        <taxon>Fungi</taxon>
        <taxon>Fungi incertae sedis</taxon>
        <taxon>Mucoromycota</taxon>
        <taxon>Glomeromycotina</taxon>
        <taxon>Glomeromycetes</taxon>
        <taxon>Paraglomerales</taxon>
        <taxon>Paraglomeraceae</taxon>
        <taxon>Paraglomus</taxon>
    </lineage>
</organism>
<dbReference type="EMBL" id="CAJVPI010002115">
    <property type="protein sequence ID" value="CAG8636096.1"/>
    <property type="molecule type" value="Genomic_DNA"/>
</dbReference>
<feature type="transmembrane region" description="Helical" evidence="1">
    <location>
        <begin position="164"/>
        <end position="183"/>
    </location>
</feature>
<evidence type="ECO:0000256" key="1">
    <source>
        <dbReference type="SAM" id="Phobius"/>
    </source>
</evidence>
<keyword evidence="4" id="KW-1185">Reference proteome</keyword>
<gene>
    <name evidence="3" type="ORF">PBRASI_LOCUS9516</name>
</gene>
<dbReference type="Proteomes" id="UP000789739">
    <property type="component" value="Unassembled WGS sequence"/>
</dbReference>
<keyword evidence="2" id="KW-0732">Signal</keyword>
<dbReference type="AlphaFoldDB" id="A0A9N9GX46"/>
<keyword evidence="1" id="KW-1133">Transmembrane helix</keyword>
<sequence length="184" mass="19653">MYQIIIFLLALVSFVPHSLAQNCDPAVFTPGTSQLTTQTSSFSGIPITLTGTLSIVDGCHFQVSGFSYSTALPLTFWFGANGTNSAAIQIVKDQVPQIVNPATIQYQLLNNTRFNFDTILLASKQNTDQVIIGYAQIRKPNNNTTASSNGTTPSGGSSRSMNEGINGFVIGAGMLLVATFFAFQ</sequence>
<feature type="signal peptide" evidence="2">
    <location>
        <begin position="1"/>
        <end position="20"/>
    </location>
</feature>
<name>A0A9N9GX46_9GLOM</name>
<evidence type="ECO:0000313" key="3">
    <source>
        <dbReference type="EMBL" id="CAG8636096.1"/>
    </source>
</evidence>
<evidence type="ECO:0000256" key="2">
    <source>
        <dbReference type="SAM" id="SignalP"/>
    </source>
</evidence>
<feature type="chain" id="PRO_5040499558" evidence="2">
    <location>
        <begin position="21"/>
        <end position="184"/>
    </location>
</feature>